<protein>
    <recommendedName>
        <fullName evidence="4">Ribosome biogenesis protein NOP53</fullName>
    </recommendedName>
</protein>
<sequence length="257" mass="29992">MKGFGPAAIVRIAAKREQVRKRMIKPKEAYTAAELFEKFPAGRTRAETKEELSKRCDKVRRAMRHKADRARVLREKDPEVEFLKKLRRNAKLEVNSPGRVLARELSVRHMADQNTAPLLDDVVASCLKSELINSKRHLLRTMAVMKKSGQVVITRATTPEEQKKKHNQRRLCVSLTKKGLHTFKWIRQKERGELKPDREQKRIERVESLEKERQERIDAKLKTAKEKEPESQQTLATRALFRIVNLFRPSKWRQASA</sequence>
<keyword evidence="3" id="KW-1185">Reference proteome</keyword>
<feature type="region of interest" description="Disordered" evidence="1">
    <location>
        <begin position="209"/>
        <end position="233"/>
    </location>
</feature>
<feature type="compositionally biased region" description="Basic and acidic residues" evidence="1">
    <location>
        <begin position="209"/>
        <end position="230"/>
    </location>
</feature>
<gene>
    <name evidence="2" type="ORF">NDN08_006172</name>
</gene>
<evidence type="ECO:0000313" key="2">
    <source>
        <dbReference type="EMBL" id="KAJ8902852.1"/>
    </source>
</evidence>
<dbReference type="EMBL" id="JAMWBK010000008">
    <property type="protein sequence ID" value="KAJ8902852.1"/>
    <property type="molecule type" value="Genomic_DNA"/>
</dbReference>
<proteinExistence type="predicted"/>
<dbReference type="Proteomes" id="UP001157974">
    <property type="component" value="Unassembled WGS sequence"/>
</dbReference>
<accession>A0AAV8UNH1</accession>
<reference evidence="2 3" key="1">
    <citation type="journal article" date="2023" name="Nat. Commun.">
        <title>Origin of minicircular mitochondrial genomes in red algae.</title>
        <authorList>
            <person name="Lee Y."/>
            <person name="Cho C.H."/>
            <person name="Lee Y.M."/>
            <person name="Park S.I."/>
            <person name="Yang J.H."/>
            <person name="West J.A."/>
            <person name="Bhattacharya D."/>
            <person name="Yoon H.S."/>
        </authorList>
    </citation>
    <scope>NUCLEOTIDE SEQUENCE [LARGE SCALE GENOMIC DNA]</scope>
    <source>
        <strain evidence="2 3">CCMP1338</strain>
        <tissue evidence="2">Whole cell</tissue>
    </source>
</reference>
<evidence type="ECO:0000313" key="3">
    <source>
        <dbReference type="Proteomes" id="UP001157974"/>
    </source>
</evidence>
<organism evidence="2 3">
    <name type="scientific">Rhodosorus marinus</name>
    <dbReference type="NCBI Taxonomy" id="101924"/>
    <lineage>
        <taxon>Eukaryota</taxon>
        <taxon>Rhodophyta</taxon>
        <taxon>Stylonematophyceae</taxon>
        <taxon>Stylonematales</taxon>
        <taxon>Stylonemataceae</taxon>
        <taxon>Rhodosorus</taxon>
    </lineage>
</organism>
<name>A0AAV8UNH1_9RHOD</name>
<evidence type="ECO:0008006" key="4">
    <source>
        <dbReference type="Google" id="ProtNLM"/>
    </source>
</evidence>
<evidence type="ECO:0000256" key="1">
    <source>
        <dbReference type="SAM" id="MobiDB-lite"/>
    </source>
</evidence>
<dbReference type="AlphaFoldDB" id="A0AAV8UNH1"/>
<comment type="caution">
    <text evidence="2">The sequence shown here is derived from an EMBL/GenBank/DDBJ whole genome shotgun (WGS) entry which is preliminary data.</text>
</comment>